<dbReference type="InterPro" id="IPR051169">
    <property type="entry name" value="NADH-Q_oxidoreductase"/>
</dbReference>
<gene>
    <name evidence="7" type="ORF">JOF29_006081</name>
</gene>
<keyword evidence="4" id="KW-0274">FAD</keyword>
<dbReference type="EMBL" id="JAGINT010000002">
    <property type="protein sequence ID" value="MBP2354971.1"/>
    <property type="molecule type" value="Genomic_DNA"/>
</dbReference>
<evidence type="ECO:0000256" key="2">
    <source>
        <dbReference type="ARBA" id="ARBA00005272"/>
    </source>
</evidence>
<dbReference type="RefSeq" id="WP_281067544.1">
    <property type="nucleotide sequence ID" value="NZ_BAAAVU010000015.1"/>
</dbReference>
<evidence type="ECO:0000256" key="1">
    <source>
        <dbReference type="ARBA" id="ARBA00001974"/>
    </source>
</evidence>
<dbReference type="InterPro" id="IPR023753">
    <property type="entry name" value="FAD/NAD-binding_dom"/>
</dbReference>
<keyword evidence="8" id="KW-1185">Reference proteome</keyword>
<evidence type="ECO:0000256" key="3">
    <source>
        <dbReference type="ARBA" id="ARBA00022630"/>
    </source>
</evidence>
<dbReference type="SUPFAM" id="SSF51905">
    <property type="entry name" value="FAD/NAD(P)-binding domain"/>
    <property type="match status" value="1"/>
</dbReference>
<dbReference type="InterPro" id="IPR036188">
    <property type="entry name" value="FAD/NAD-bd_sf"/>
</dbReference>
<evidence type="ECO:0000256" key="4">
    <source>
        <dbReference type="ARBA" id="ARBA00022827"/>
    </source>
</evidence>
<keyword evidence="5" id="KW-0560">Oxidoreductase</keyword>
<dbReference type="Pfam" id="PF07992">
    <property type="entry name" value="Pyr_redox_2"/>
    <property type="match status" value="1"/>
</dbReference>
<evidence type="ECO:0000313" key="7">
    <source>
        <dbReference type="EMBL" id="MBP2354971.1"/>
    </source>
</evidence>
<keyword evidence="3" id="KW-0285">Flavoprotein</keyword>
<accession>A0ABS4UTT2</accession>
<feature type="domain" description="FAD/NAD(P)-binding" evidence="6">
    <location>
        <begin position="10"/>
        <end position="95"/>
    </location>
</feature>
<sequence>MNQVGPHRHRVVVIGSGFGGLFGTKALKHAPVDITLIAKTTHHLFQPLLYQVATGILSEGEIAPPTREILRRQKNARVILGEVTDIDVENKTVSSHVLDRVTVTPYDS</sequence>
<dbReference type="PANTHER" id="PTHR42913">
    <property type="entry name" value="APOPTOSIS-INDUCING FACTOR 1"/>
    <property type="match status" value="1"/>
</dbReference>
<reference evidence="7 8" key="1">
    <citation type="submission" date="2021-03" db="EMBL/GenBank/DDBJ databases">
        <title>Sequencing the genomes of 1000 actinobacteria strains.</title>
        <authorList>
            <person name="Klenk H.-P."/>
        </authorList>
    </citation>
    <scope>NUCLEOTIDE SEQUENCE [LARGE SCALE GENOMIC DNA]</scope>
    <source>
        <strain evidence="7 8">DSM 18824</strain>
    </source>
</reference>
<dbReference type="Gene3D" id="3.50.50.100">
    <property type="match status" value="1"/>
</dbReference>
<evidence type="ECO:0000313" key="8">
    <source>
        <dbReference type="Proteomes" id="UP000755585"/>
    </source>
</evidence>
<name>A0ABS4UTT2_9ACTN</name>
<organism evidence="7 8">
    <name type="scientific">Kribbella aluminosa</name>
    <dbReference type="NCBI Taxonomy" id="416017"/>
    <lineage>
        <taxon>Bacteria</taxon>
        <taxon>Bacillati</taxon>
        <taxon>Actinomycetota</taxon>
        <taxon>Actinomycetes</taxon>
        <taxon>Propionibacteriales</taxon>
        <taxon>Kribbellaceae</taxon>
        <taxon>Kribbella</taxon>
    </lineage>
</organism>
<dbReference type="PANTHER" id="PTHR42913:SF3">
    <property type="entry name" value="64 KDA MITOCHONDRIAL NADH DEHYDROGENASE (EUROFUNG)"/>
    <property type="match status" value="1"/>
</dbReference>
<comment type="caution">
    <text evidence="7">The sequence shown here is derived from an EMBL/GenBank/DDBJ whole genome shotgun (WGS) entry which is preliminary data.</text>
</comment>
<dbReference type="Proteomes" id="UP000755585">
    <property type="component" value="Unassembled WGS sequence"/>
</dbReference>
<protein>
    <submittedName>
        <fullName evidence="7">NADH dehydrogenase FAD-containing subunit</fullName>
    </submittedName>
</protein>
<evidence type="ECO:0000256" key="5">
    <source>
        <dbReference type="ARBA" id="ARBA00023002"/>
    </source>
</evidence>
<comment type="similarity">
    <text evidence="2">Belongs to the NADH dehydrogenase family.</text>
</comment>
<proteinExistence type="inferred from homology"/>
<evidence type="ECO:0000259" key="6">
    <source>
        <dbReference type="Pfam" id="PF07992"/>
    </source>
</evidence>
<comment type="cofactor">
    <cofactor evidence="1">
        <name>FAD</name>
        <dbReference type="ChEBI" id="CHEBI:57692"/>
    </cofactor>
</comment>